<dbReference type="GO" id="GO:0051301">
    <property type="term" value="P:cell division"/>
    <property type="evidence" value="ECO:0007669"/>
    <property type="project" value="UniProtKB-KW"/>
</dbReference>
<keyword evidence="5" id="KW-0229">DNA integration</keyword>
<comment type="subcellular location">
    <subcellularLocation>
        <location evidence="1">Cytoplasm</location>
    </subcellularLocation>
</comment>
<evidence type="ECO:0000256" key="5">
    <source>
        <dbReference type="ARBA" id="ARBA00022908"/>
    </source>
</evidence>
<dbReference type="GO" id="GO:0015074">
    <property type="term" value="P:DNA integration"/>
    <property type="evidence" value="ECO:0007669"/>
    <property type="project" value="UniProtKB-KW"/>
</dbReference>
<proteinExistence type="predicted"/>
<dbReference type="InterPro" id="IPR013762">
    <property type="entry name" value="Integrase-like_cat_sf"/>
</dbReference>
<protein>
    <submittedName>
        <fullName evidence="12">Tyrosine-type recombinase/integrase</fullName>
    </submittedName>
</protein>
<dbReference type="Gene3D" id="1.10.150.130">
    <property type="match status" value="1"/>
</dbReference>
<evidence type="ECO:0000256" key="7">
    <source>
        <dbReference type="ARBA" id="ARBA00023172"/>
    </source>
</evidence>
<dbReference type="RefSeq" id="WP_147187680.1">
    <property type="nucleotide sequence ID" value="NZ_CP042435.1"/>
</dbReference>
<evidence type="ECO:0000256" key="9">
    <source>
        <dbReference type="PROSITE-ProRule" id="PRU01248"/>
    </source>
</evidence>
<dbReference type="Pfam" id="PF00589">
    <property type="entry name" value="Phage_integrase"/>
    <property type="match status" value="1"/>
</dbReference>
<evidence type="ECO:0000259" key="11">
    <source>
        <dbReference type="PROSITE" id="PS51900"/>
    </source>
</evidence>
<dbReference type="Proteomes" id="UP000321533">
    <property type="component" value="Chromosome"/>
</dbReference>
<evidence type="ECO:0000256" key="3">
    <source>
        <dbReference type="ARBA" id="ARBA00022618"/>
    </source>
</evidence>
<evidence type="ECO:0000256" key="4">
    <source>
        <dbReference type="ARBA" id="ARBA00022829"/>
    </source>
</evidence>
<keyword evidence="3" id="KW-0132">Cell division</keyword>
<dbReference type="OrthoDB" id="9801717at2"/>
<keyword evidence="2" id="KW-0963">Cytoplasm</keyword>
<dbReference type="PANTHER" id="PTHR30349:SF77">
    <property type="entry name" value="TYROSINE RECOMBINASE XERC"/>
    <property type="match status" value="1"/>
</dbReference>
<dbReference type="EMBL" id="CP042435">
    <property type="protein sequence ID" value="QEC65880.1"/>
    <property type="molecule type" value="Genomic_DNA"/>
</dbReference>
<dbReference type="GO" id="GO:0005737">
    <property type="term" value="C:cytoplasm"/>
    <property type="evidence" value="ECO:0007669"/>
    <property type="project" value="UniProtKB-SubCell"/>
</dbReference>
<evidence type="ECO:0000313" key="13">
    <source>
        <dbReference type="Proteomes" id="UP000321533"/>
    </source>
</evidence>
<keyword evidence="7" id="KW-0233">DNA recombination</keyword>
<evidence type="ECO:0000313" key="12">
    <source>
        <dbReference type="EMBL" id="QEC65880.1"/>
    </source>
</evidence>
<dbReference type="InterPro" id="IPR002104">
    <property type="entry name" value="Integrase_catalytic"/>
</dbReference>
<dbReference type="AlphaFoldDB" id="A0A5B8V382"/>
<keyword evidence="6 9" id="KW-0238">DNA-binding</keyword>
<keyword evidence="13" id="KW-1185">Reference proteome</keyword>
<organism evidence="12 13">
    <name type="scientific">Panacibacter ginsenosidivorans</name>
    <dbReference type="NCBI Taxonomy" id="1813871"/>
    <lineage>
        <taxon>Bacteria</taxon>
        <taxon>Pseudomonadati</taxon>
        <taxon>Bacteroidota</taxon>
        <taxon>Chitinophagia</taxon>
        <taxon>Chitinophagales</taxon>
        <taxon>Chitinophagaceae</taxon>
        <taxon>Panacibacter</taxon>
    </lineage>
</organism>
<dbReference type="InterPro" id="IPR010998">
    <property type="entry name" value="Integrase_recombinase_N"/>
</dbReference>
<evidence type="ECO:0000256" key="8">
    <source>
        <dbReference type="ARBA" id="ARBA00023306"/>
    </source>
</evidence>
<dbReference type="GO" id="GO:0007059">
    <property type="term" value="P:chromosome segregation"/>
    <property type="evidence" value="ECO:0007669"/>
    <property type="project" value="UniProtKB-KW"/>
</dbReference>
<evidence type="ECO:0000256" key="2">
    <source>
        <dbReference type="ARBA" id="ARBA00022490"/>
    </source>
</evidence>
<dbReference type="SUPFAM" id="SSF56349">
    <property type="entry name" value="DNA breaking-rejoining enzymes"/>
    <property type="match status" value="1"/>
</dbReference>
<dbReference type="InterPro" id="IPR050090">
    <property type="entry name" value="Tyrosine_recombinase_XerCD"/>
</dbReference>
<dbReference type="PROSITE" id="PS51898">
    <property type="entry name" value="TYR_RECOMBINASE"/>
    <property type="match status" value="1"/>
</dbReference>
<feature type="domain" description="Core-binding (CB)" evidence="11">
    <location>
        <begin position="2"/>
        <end position="89"/>
    </location>
</feature>
<feature type="domain" description="Tyr recombinase" evidence="10">
    <location>
        <begin position="110"/>
        <end position="301"/>
    </location>
</feature>
<dbReference type="InterPro" id="IPR004107">
    <property type="entry name" value="Integrase_SAM-like_N"/>
</dbReference>
<name>A0A5B8V382_9BACT</name>
<dbReference type="InterPro" id="IPR011010">
    <property type="entry name" value="DNA_brk_join_enz"/>
</dbReference>
<reference evidence="12 13" key="1">
    <citation type="journal article" date="2016" name="Int. J. Syst. Evol. Microbiol.">
        <title>Panacibacter ginsenosidivorans gen. nov., sp. nov., with ginsenoside converting activity isolated from soil of a ginseng field.</title>
        <authorList>
            <person name="Siddiqi M.Z."/>
            <person name="Muhammad Shafi S."/>
            <person name="Choi K.D."/>
            <person name="Im W.T."/>
        </authorList>
    </citation>
    <scope>NUCLEOTIDE SEQUENCE [LARGE SCALE GENOMIC DNA]</scope>
    <source>
        <strain evidence="12 13">Gsoil1550</strain>
    </source>
</reference>
<evidence type="ECO:0000256" key="6">
    <source>
        <dbReference type="ARBA" id="ARBA00023125"/>
    </source>
</evidence>
<dbReference type="KEGG" id="pgin:FRZ67_00650"/>
<evidence type="ECO:0000256" key="1">
    <source>
        <dbReference type="ARBA" id="ARBA00004496"/>
    </source>
</evidence>
<keyword evidence="8" id="KW-0131">Cell cycle</keyword>
<keyword evidence="4" id="KW-0159">Chromosome partition</keyword>
<dbReference type="PANTHER" id="PTHR30349">
    <property type="entry name" value="PHAGE INTEGRASE-RELATED"/>
    <property type="match status" value="1"/>
</dbReference>
<dbReference type="GO" id="GO:0003677">
    <property type="term" value="F:DNA binding"/>
    <property type="evidence" value="ECO:0007669"/>
    <property type="project" value="UniProtKB-UniRule"/>
</dbReference>
<dbReference type="Pfam" id="PF02899">
    <property type="entry name" value="Phage_int_SAM_1"/>
    <property type="match status" value="1"/>
</dbReference>
<dbReference type="InterPro" id="IPR044068">
    <property type="entry name" value="CB"/>
</dbReference>
<sequence length="307" mass="35643">MLLTHPQVKAFLDYLRFEKRYSQHTLISYSTDLKQFSDYLQEQYNNADPENITAFIVRSWLAQLKEQKNNSKTINRKISTLKSLFRFLMRAGVVQQTPMTTITSPKISKRLPSFVDEKGTKQLFSEGGKKGKQHVIKKNEWERKTDKLILSLLYQTGMRLSELITLKEKHIDVYYGQIKVLGKGNKERIIPISNELLKELQSYMDEKSVRLENVDELLINKKGKPLYGRYVYSRVNNMLKEVNEITIEKKSPHVLRHTFATHLMNNGAELNAVKELLGHSSLAATQVYTHNTIEKLKDIHKKAHPKA</sequence>
<evidence type="ECO:0000259" key="10">
    <source>
        <dbReference type="PROSITE" id="PS51898"/>
    </source>
</evidence>
<gene>
    <name evidence="12" type="ORF">FRZ67_00650</name>
</gene>
<dbReference type="GO" id="GO:0006310">
    <property type="term" value="P:DNA recombination"/>
    <property type="evidence" value="ECO:0007669"/>
    <property type="project" value="UniProtKB-KW"/>
</dbReference>
<dbReference type="Gene3D" id="1.10.443.10">
    <property type="entry name" value="Intergrase catalytic core"/>
    <property type="match status" value="1"/>
</dbReference>
<dbReference type="PROSITE" id="PS51900">
    <property type="entry name" value="CB"/>
    <property type="match status" value="1"/>
</dbReference>
<accession>A0A5B8V382</accession>